<dbReference type="OrthoDB" id="7571144at2"/>
<dbReference type="EMBL" id="QAYE01000008">
    <property type="protein sequence ID" value="PTW45128.1"/>
    <property type="molecule type" value="Genomic_DNA"/>
</dbReference>
<proteinExistence type="predicted"/>
<organism evidence="1 2">
    <name type="scientific">Sphingomonas faeni</name>
    <dbReference type="NCBI Taxonomy" id="185950"/>
    <lineage>
        <taxon>Bacteria</taxon>
        <taxon>Pseudomonadati</taxon>
        <taxon>Pseudomonadota</taxon>
        <taxon>Alphaproteobacteria</taxon>
        <taxon>Sphingomonadales</taxon>
        <taxon>Sphingomonadaceae</taxon>
        <taxon>Sphingomonas</taxon>
    </lineage>
</organism>
<dbReference type="AlphaFoldDB" id="A0A2T5U0V0"/>
<dbReference type="Proteomes" id="UP000244013">
    <property type="component" value="Unassembled WGS sequence"/>
</dbReference>
<name>A0A2T5U0V0_9SPHN</name>
<accession>A0A2T5U0V0</accession>
<dbReference type="RefSeq" id="WP_146173354.1">
    <property type="nucleotide sequence ID" value="NZ_QAYE01000008.1"/>
</dbReference>
<evidence type="ECO:0000313" key="1">
    <source>
        <dbReference type="EMBL" id="PTW45128.1"/>
    </source>
</evidence>
<gene>
    <name evidence="1" type="ORF">C8J25_108220</name>
</gene>
<reference evidence="1 2" key="1">
    <citation type="submission" date="2018-04" db="EMBL/GenBank/DDBJ databases">
        <title>Genomic Encyclopedia of Type Strains, Phase III (KMG-III): the genomes of soil and plant-associated and newly described type strains.</title>
        <authorList>
            <person name="Whitman W."/>
        </authorList>
    </citation>
    <scope>NUCLEOTIDE SEQUENCE [LARGE SCALE GENOMIC DNA]</scope>
    <source>
        <strain evidence="1 2">MA-olki</strain>
    </source>
</reference>
<protein>
    <submittedName>
        <fullName evidence="1">Uncharacterized protein</fullName>
    </submittedName>
</protein>
<comment type="caution">
    <text evidence="1">The sequence shown here is derived from an EMBL/GenBank/DDBJ whole genome shotgun (WGS) entry which is preliminary data.</text>
</comment>
<dbReference type="GeneID" id="91007119"/>
<sequence>MRIDQLQPTPSVAEPLEIPAELLASVQRHQAHLAELIVSLRAAGLGEDVVDASIRTLVDSYADDLTVAIRAMMKAAHHG</sequence>
<evidence type="ECO:0000313" key="2">
    <source>
        <dbReference type="Proteomes" id="UP000244013"/>
    </source>
</evidence>